<protein>
    <submittedName>
        <fullName evidence="2">Methyl-accepting chemotaxis protein</fullName>
    </submittedName>
</protein>
<dbReference type="EMBL" id="JAFBDT010000025">
    <property type="protein sequence ID" value="MBM7562660.1"/>
    <property type="molecule type" value="Genomic_DNA"/>
</dbReference>
<gene>
    <name evidence="2" type="ORF">JOC49_002221</name>
</gene>
<keyword evidence="3" id="KW-1185">Reference proteome</keyword>
<reference evidence="2 3" key="1">
    <citation type="submission" date="2021-01" db="EMBL/GenBank/DDBJ databases">
        <title>Genomic Encyclopedia of Type Strains, Phase IV (KMG-IV): sequencing the most valuable type-strain genomes for metagenomic binning, comparative biology and taxonomic classification.</title>
        <authorList>
            <person name="Goeker M."/>
        </authorList>
    </citation>
    <scope>NUCLEOTIDE SEQUENCE [LARGE SCALE GENOMIC DNA]</scope>
    <source>
        <strain evidence="2 3">DSM 24436</strain>
    </source>
</reference>
<accession>A0ABS2MTI1</accession>
<keyword evidence="1" id="KW-0472">Membrane</keyword>
<feature type="transmembrane region" description="Helical" evidence="1">
    <location>
        <begin position="54"/>
        <end position="77"/>
    </location>
</feature>
<organism evidence="2 3">
    <name type="scientific">Fusibacter tunisiensis</name>
    <dbReference type="NCBI Taxonomy" id="1008308"/>
    <lineage>
        <taxon>Bacteria</taxon>
        <taxon>Bacillati</taxon>
        <taxon>Bacillota</taxon>
        <taxon>Clostridia</taxon>
        <taxon>Eubacteriales</taxon>
        <taxon>Eubacteriales Family XII. Incertae Sedis</taxon>
        <taxon>Fusibacter</taxon>
    </lineage>
</organism>
<dbReference type="SUPFAM" id="SSF58104">
    <property type="entry name" value="Methyl-accepting chemotaxis protein (MCP) signaling domain"/>
    <property type="match status" value="1"/>
</dbReference>
<keyword evidence="1" id="KW-0812">Transmembrane</keyword>
<dbReference type="Gene3D" id="1.10.287.950">
    <property type="entry name" value="Methyl-accepting chemotaxis protein"/>
    <property type="match status" value="1"/>
</dbReference>
<comment type="caution">
    <text evidence="2">The sequence shown here is derived from an EMBL/GenBank/DDBJ whole genome shotgun (WGS) entry which is preliminary data.</text>
</comment>
<dbReference type="Proteomes" id="UP000767854">
    <property type="component" value="Unassembled WGS sequence"/>
</dbReference>
<proteinExistence type="predicted"/>
<name>A0ABS2MTI1_9FIRM</name>
<evidence type="ECO:0000313" key="3">
    <source>
        <dbReference type="Proteomes" id="UP000767854"/>
    </source>
</evidence>
<evidence type="ECO:0000256" key="1">
    <source>
        <dbReference type="SAM" id="Phobius"/>
    </source>
</evidence>
<dbReference type="RefSeq" id="WP_204665088.1">
    <property type="nucleotide sequence ID" value="NZ_JAFBDT010000025.1"/>
</dbReference>
<keyword evidence="1" id="KW-1133">Transmembrane helix</keyword>
<sequence>MGSDLLISEVLSTGMQKSVAGESVLDVLVPIMIDDEIDGVLKIGYSMDNVQAAVLQNTTIIFIISAIAFVLIGVFFFRMSNRVVVGVGQMKDDLAIMSEGNFTKEVNQKSLKSKDELSEMASAMQTLWLAIREIVKNVLDSAHELTESAETLSATAIQTSAASKEVGMTIEQIAKGAAEQPTYNTC</sequence>
<evidence type="ECO:0000313" key="2">
    <source>
        <dbReference type="EMBL" id="MBM7562660.1"/>
    </source>
</evidence>